<dbReference type="CDD" id="cd07814">
    <property type="entry name" value="SRPBCC_CalC_Aha1-like"/>
    <property type="match status" value="1"/>
</dbReference>
<comment type="similarity">
    <text evidence="1">Belongs to the AHA1 family.</text>
</comment>
<dbReference type="InterPro" id="IPR013538">
    <property type="entry name" value="ASHA1/2-like_C"/>
</dbReference>
<name>A0AAD1HSJ8_9MYCO</name>
<keyword evidence="4" id="KW-1185">Reference proteome</keyword>
<dbReference type="EMBL" id="AP022561">
    <property type="protein sequence ID" value="BBX10209.1"/>
    <property type="molecule type" value="Genomic_DNA"/>
</dbReference>
<feature type="domain" description="Activator of Hsp90 ATPase homologue 1/2-like C-terminal" evidence="2">
    <location>
        <begin position="15"/>
        <end position="142"/>
    </location>
</feature>
<dbReference type="Pfam" id="PF08327">
    <property type="entry name" value="AHSA1"/>
    <property type="match status" value="1"/>
</dbReference>
<dbReference type="SUPFAM" id="SSF55961">
    <property type="entry name" value="Bet v1-like"/>
    <property type="match status" value="1"/>
</dbReference>
<evidence type="ECO:0000313" key="3">
    <source>
        <dbReference type="EMBL" id="BBX10209.1"/>
    </source>
</evidence>
<proteinExistence type="inferred from homology"/>
<dbReference type="KEGG" id="maic:MAIC_50120"/>
<dbReference type="Gene3D" id="3.30.530.20">
    <property type="match status" value="1"/>
</dbReference>
<evidence type="ECO:0000259" key="2">
    <source>
        <dbReference type="Pfam" id="PF08327"/>
    </source>
</evidence>
<dbReference type="InterPro" id="IPR023393">
    <property type="entry name" value="START-like_dom_sf"/>
</dbReference>
<reference evidence="3 4" key="1">
    <citation type="journal article" date="2019" name="Emerg. Microbes Infect.">
        <title>Comprehensive subspecies identification of 175 nontuberculous mycobacteria species based on 7547 genomic profiles.</title>
        <authorList>
            <person name="Matsumoto Y."/>
            <person name="Kinjo T."/>
            <person name="Motooka D."/>
            <person name="Nabeya D."/>
            <person name="Jung N."/>
            <person name="Uechi K."/>
            <person name="Horii T."/>
            <person name="Iida T."/>
            <person name="Fujita J."/>
            <person name="Nakamura S."/>
        </authorList>
    </citation>
    <scope>NUCLEOTIDE SEQUENCE [LARGE SCALE GENOMIC DNA]</scope>
    <source>
        <strain evidence="3 4">JCM 6376</strain>
    </source>
</reference>
<dbReference type="AlphaFoldDB" id="A0AAD1HSJ8"/>
<protein>
    <recommendedName>
        <fullName evidence="2">Activator of Hsp90 ATPase homologue 1/2-like C-terminal domain-containing protein</fullName>
    </recommendedName>
</protein>
<dbReference type="Proteomes" id="UP000467327">
    <property type="component" value="Chromosome"/>
</dbReference>
<evidence type="ECO:0000313" key="4">
    <source>
        <dbReference type="Proteomes" id="UP000467327"/>
    </source>
</evidence>
<sequence length="147" mass="16464">MTDTVTVVVSRVMPAPPAVVFDEWLDPEALQEWMCPNPVRVVEVTVEPRVAGTVRFDVDDSGTRVLISGQFLTIDRPRLLRFTWSNSNWEDPSQASIVAVTFEPVGVDETLMSIEHTLLPTSEFESFHSGWIDTFAQLAARLTSTVR</sequence>
<gene>
    <name evidence="3" type="ORF">MAIC_50120</name>
</gene>
<organism evidence="3 4">
    <name type="scientific">Mycolicibacterium aichiense</name>
    <dbReference type="NCBI Taxonomy" id="1799"/>
    <lineage>
        <taxon>Bacteria</taxon>
        <taxon>Bacillati</taxon>
        <taxon>Actinomycetota</taxon>
        <taxon>Actinomycetes</taxon>
        <taxon>Mycobacteriales</taxon>
        <taxon>Mycobacteriaceae</taxon>
        <taxon>Mycolicibacterium</taxon>
    </lineage>
</organism>
<dbReference type="RefSeq" id="WP_115318458.1">
    <property type="nucleotide sequence ID" value="NZ_AP022561.1"/>
</dbReference>
<evidence type="ECO:0000256" key="1">
    <source>
        <dbReference type="ARBA" id="ARBA00006817"/>
    </source>
</evidence>
<accession>A0AAD1HSJ8</accession>